<evidence type="ECO:0000256" key="3">
    <source>
        <dbReference type="ARBA" id="ARBA00022840"/>
    </source>
</evidence>
<dbReference type="GO" id="GO:0046872">
    <property type="term" value="F:metal ion binding"/>
    <property type="evidence" value="ECO:0007669"/>
    <property type="project" value="InterPro"/>
</dbReference>
<dbReference type="GO" id="GO:0016874">
    <property type="term" value="F:ligase activity"/>
    <property type="evidence" value="ECO:0007669"/>
    <property type="project" value="UniProtKB-KW"/>
</dbReference>
<keyword evidence="2 4" id="KW-0547">Nucleotide-binding</keyword>
<dbReference type="Gene3D" id="3.30.470.20">
    <property type="entry name" value="ATP-grasp fold, B domain"/>
    <property type="match status" value="1"/>
</dbReference>
<dbReference type="InterPro" id="IPR011761">
    <property type="entry name" value="ATP-grasp"/>
</dbReference>
<dbReference type="PROSITE" id="PS50975">
    <property type="entry name" value="ATP_GRASP"/>
    <property type="match status" value="1"/>
</dbReference>
<dbReference type="GO" id="GO:0005524">
    <property type="term" value="F:ATP binding"/>
    <property type="evidence" value="ECO:0007669"/>
    <property type="project" value="UniProtKB-UniRule"/>
</dbReference>
<dbReference type="GO" id="GO:0005829">
    <property type="term" value="C:cytosol"/>
    <property type="evidence" value="ECO:0007669"/>
    <property type="project" value="TreeGrafter"/>
</dbReference>
<reference evidence="6" key="1">
    <citation type="submission" date="2022-04" db="EMBL/GenBank/DDBJ databases">
        <title>Complete genome of Methanoplanus endosymbiosus DSM 3599.</title>
        <authorList>
            <person name="Chen S.-C."/>
            <person name="You Y.-T."/>
            <person name="Zhou Y.-Z."/>
            <person name="Lai M.-C."/>
        </authorList>
    </citation>
    <scope>NUCLEOTIDE SEQUENCE</scope>
    <source>
        <strain evidence="6">DSM 3599</strain>
    </source>
</reference>
<dbReference type="RefSeq" id="WP_257743045.1">
    <property type="nucleotide sequence ID" value="NZ_CP096115.1"/>
</dbReference>
<feature type="domain" description="ATP-grasp" evidence="5">
    <location>
        <begin position="88"/>
        <end position="276"/>
    </location>
</feature>
<evidence type="ECO:0000313" key="7">
    <source>
        <dbReference type="Proteomes" id="UP001060368"/>
    </source>
</evidence>
<proteinExistence type="predicted"/>
<evidence type="ECO:0000256" key="1">
    <source>
        <dbReference type="ARBA" id="ARBA00022598"/>
    </source>
</evidence>
<dbReference type="KEGG" id="mend:L6E24_01870"/>
<dbReference type="AlphaFoldDB" id="A0A9E7PQC3"/>
<protein>
    <submittedName>
        <fullName evidence="6">ATP-grasp domain-containing protein</fullName>
    </submittedName>
</protein>
<dbReference type="InterPro" id="IPR003806">
    <property type="entry name" value="ATP-grasp_PylC-type"/>
</dbReference>
<organism evidence="6 7">
    <name type="scientific">Methanoplanus endosymbiosus</name>
    <dbReference type="NCBI Taxonomy" id="33865"/>
    <lineage>
        <taxon>Archaea</taxon>
        <taxon>Methanobacteriati</taxon>
        <taxon>Methanobacteriota</taxon>
        <taxon>Stenosarchaea group</taxon>
        <taxon>Methanomicrobia</taxon>
        <taxon>Methanomicrobiales</taxon>
        <taxon>Methanomicrobiaceae</taxon>
        <taxon>Methanoplanus</taxon>
    </lineage>
</organism>
<gene>
    <name evidence="6" type="ORF">L6E24_01870</name>
</gene>
<keyword evidence="3 4" id="KW-0067">ATP-binding</keyword>
<accession>A0A9E7PQC3</accession>
<evidence type="ECO:0000313" key="6">
    <source>
        <dbReference type="EMBL" id="UUX92901.1"/>
    </source>
</evidence>
<dbReference type="Pfam" id="PF02655">
    <property type="entry name" value="ATP-grasp_3"/>
    <property type="match status" value="1"/>
</dbReference>
<evidence type="ECO:0000259" key="5">
    <source>
        <dbReference type="PROSITE" id="PS50975"/>
    </source>
</evidence>
<evidence type="ECO:0000256" key="2">
    <source>
        <dbReference type="ARBA" id="ARBA00022741"/>
    </source>
</evidence>
<sequence>MKGRVLVAGFATRHVVCSAYKAGYEVHAIDCFCDQDLHWYTKSCRTFEEMDEMPDIISEEAGRKKFDYFVVTSGAEDISADIPVWGTERKCAEKFISKRQIQDFFEEHSVPVPPVSPEGNYPAMLKPVKGAGGWRNRIVSNKYEEEEWRSLWPDVPYIRQDVIDGTPCSVSCIASESGARAVSVNLQTLRGGTGEKAFGFSGAVTPFITGHAEDLKRTAEFIAEKSGCLGSLGVDFILSDEGIYAIEVNPRFQATLDIIEGSTGLNIFEAHINAFKGELPPIIPTAPLVYARRIIFADRDLVVKDDLKKFHPNVADIPWPGTEIEEGSAIISVYGSGKTEEEADSSLHKNILEINGYINRW</sequence>
<dbReference type="GeneID" id="74306403"/>
<dbReference type="Proteomes" id="UP001060368">
    <property type="component" value="Chromosome"/>
</dbReference>
<dbReference type="PANTHER" id="PTHR43055">
    <property type="entry name" value="FORMATE-DEPENDENT PHOSPHORIBOSYLGLYCINAMIDE FORMYLTRANSFERASE"/>
    <property type="match status" value="1"/>
</dbReference>
<evidence type="ECO:0000256" key="4">
    <source>
        <dbReference type="PROSITE-ProRule" id="PRU00409"/>
    </source>
</evidence>
<name>A0A9E7PQC3_9EURY</name>
<dbReference type="SUPFAM" id="SSF56059">
    <property type="entry name" value="Glutathione synthetase ATP-binding domain-like"/>
    <property type="match status" value="1"/>
</dbReference>
<keyword evidence="7" id="KW-1185">Reference proteome</keyword>
<keyword evidence="1" id="KW-0436">Ligase</keyword>
<dbReference type="EMBL" id="CP096115">
    <property type="protein sequence ID" value="UUX92901.1"/>
    <property type="molecule type" value="Genomic_DNA"/>
</dbReference>
<dbReference type="PANTHER" id="PTHR43055:SF1">
    <property type="entry name" value="FORMATE-DEPENDENT PHOSPHORIBOSYLGLYCINAMIDE FORMYLTRANSFERASE"/>
    <property type="match status" value="1"/>
</dbReference>